<protein>
    <submittedName>
        <fullName evidence="1">Uncharacterized protein</fullName>
    </submittedName>
</protein>
<accession>A0ACB7S9M3</accession>
<dbReference type="Proteomes" id="UP000821845">
    <property type="component" value="Chromosome 5"/>
</dbReference>
<gene>
    <name evidence="1" type="ORF">HPB50_016214</name>
</gene>
<dbReference type="EMBL" id="CM023485">
    <property type="protein sequence ID" value="KAH6930651.1"/>
    <property type="molecule type" value="Genomic_DNA"/>
</dbReference>
<organism evidence="1 2">
    <name type="scientific">Hyalomma asiaticum</name>
    <name type="common">Tick</name>
    <dbReference type="NCBI Taxonomy" id="266040"/>
    <lineage>
        <taxon>Eukaryota</taxon>
        <taxon>Metazoa</taxon>
        <taxon>Ecdysozoa</taxon>
        <taxon>Arthropoda</taxon>
        <taxon>Chelicerata</taxon>
        <taxon>Arachnida</taxon>
        <taxon>Acari</taxon>
        <taxon>Parasitiformes</taxon>
        <taxon>Ixodida</taxon>
        <taxon>Ixodoidea</taxon>
        <taxon>Ixodidae</taxon>
        <taxon>Hyalomminae</taxon>
        <taxon>Hyalomma</taxon>
    </lineage>
</organism>
<comment type="caution">
    <text evidence="1">The sequence shown here is derived from an EMBL/GenBank/DDBJ whole genome shotgun (WGS) entry which is preliminary data.</text>
</comment>
<evidence type="ECO:0000313" key="2">
    <source>
        <dbReference type="Proteomes" id="UP000821845"/>
    </source>
</evidence>
<proteinExistence type="predicted"/>
<keyword evidence="2" id="KW-1185">Reference proteome</keyword>
<name>A0ACB7S9M3_HYAAI</name>
<evidence type="ECO:0000313" key="1">
    <source>
        <dbReference type="EMBL" id="KAH6930651.1"/>
    </source>
</evidence>
<sequence length="94" mass="10768">MAPVLCAVCWTLSQCYPWVLRQPAGLFLDSLIQRLLEWVLDDYETVQGVACDARVKMEQDCEGMVVPYLNSLLDTLYYGFTRTDAVAFIFCSMR</sequence>
<reference evidence="1" key="1">
    <citation type="submission" date="2020-05" db="EMBL/GenBank/DDBJ databases">
        <title>Large-scale comparative analyses of tick genomes elucidate their genetic diversity and vector capacities.</title>
        <authorList>
            <person name="Jia N."/>
            <person name="Wang J."/>
            <person name="Shi W."/>
            <person name="Du L."/>
            <person name="Sun Y."/>
            <person name="Zhan W."/>
            <person name="Jiang J."/>
            <person name="Wang Q."/>
            <person name="Zhang B."/>
            <person name="Ji P."/>
            <person name="Sakyi L.B."/>
            <person name="Cui X."/>
            <person name="Yuan T."/>
            <person name="Jiang B."/>
            <person name="Yang W."/>
            <person name="Lam T.T.-Y."/>
            <person name="Chang Q."/>
            <person name="Ding S."/>
            <person name="Wang X."/>
            <person name="Zhu J."/>
            <person name="Ruan X."/>
            <person name="Zhao L."/>
            <person name="Wei J."/>
            <person name="Que T."/>
            <person name="Du C."/>
            <person name="Cheng J."/>
            <person name="Dai P."/>
            <person name="Han X."/>
            <person name="Huang E."/>
            <person name="Gao Y."/>
            <person name="Liu J."/>
            <person name="Shao H."/>
            <person name="Ye R."/>
            <person name="Li L."/>
            <person name="Wei W."/>
            <person name="Wang X."/>
            <person name="Wang C."/>
            <person name="Yang T."/>
            <person name="Huo Q."/>
            <person name="Li W."/>
            <person name="Guo W."/>
            <person name="Chen H."/>
            <person name="Zhou L."/>
            <person name="Ni X."/>
            <person name="Tian J."/>
            <person name="Zhou Y."/>
            <person name="Sheng Y."/>
            <person name="Liu T."/>
            <person name="Pan Y."/>
            <person name="Xia L."/>
            <person name="Li J."/>
            <person name="Zhao F."/>
            <person name="Cao W."/>
        </authorList>
    </citation>
    <scope>NUCLEOTIDE SEQUENCE</scope>
    <source>
        <strain evidence="1">Hyas-2018</strain>
    </source>
</reference>